<proteinExistence type="predicted"/>
<dbReference type="GO" id="GO:0005886">
    <property type="term" value="C:plasma membrane"/>
    <property type="evidence" value="ECO:0007669"/>
    <property type="project" value="TreeGrafter"/>
</dbReference>
<feature type="transmembrane region" description="Helical" evidence="9">
    <location>
        <begin position="203"/>
        <end position="225"/>
    </location>
</feature>
<feature type="compositionally biased region" description="Basic and acidic residues" evidence="8">
    <location>
        <begin position="329"/>
        <end position="350"/>
    </location>
</feature>
<dbReference type="PROSITE" id="PS50262">
    <property type="entry name" value="G_PROTEIN_RECEP_F1_2"/>
    <property type="match status" value="1"/>
</dbReference>
<feature type="region of interest" description="Disordered" evidence="8">
    <location>
        <begin position="326"/>
        <end position="350"/>
    </location>
</feature>
<dbReference type="PANTHER" id="PTHR45695">
    <property type="entry name" value="LEUCOKININ RECEPTOR-RELATED"/>
    <property type="match status" value="1"/>
</dbReference>
<keyword evidence="3 9" id="KW-1133">Transmembrane helix</keyword>
<organism evidence="11 12">
    <name type="scientific">Actinia tenebrosa</name>
    <name type="common">Australian red waratah sea anemone</name>
    <dbReference type="NCBI Taxonomy" id="6105"/>
    <lineage>
        <taxon>Eukaryota</taxon>
        <taxon>Metazoa</taxon>
        <taxon>Cnidaria</taxon>
        <taxon>Anthozoa</taxon>
        <taxon>Hexacorallia</taxon>
        <taxon>Actiniaria</taxon>
        <taxon>Actiniidae</taxon>
        <taxon>Actinia</taxon>
    </lineage>
</organism>
<dbReference type="RefSeq" id="XP_031559840.1">
    <property type="nucleotide sequence ID" value="XM_031703980.1"/>
</dbReference>
<evidence type="ECO:0000256" key="1">
    <source>
        <dbReference type="ARBA" id="ARBA00004141"/>
    </source>
</evidence>
<accession>A0A6P8I4Z7</accession>
<keyword evidence="11" id="KW-1185">Reference proteome</keyword>
<evidence type="ECO:0000313" key="12">
    <source>
        <dbReference type="RefSeq" id="XP_031559840.1"/>
    </source>
</evidence>
<evidence type="ECO:0000256" key="3">
    <source>
        <dbReference type="ARBA" id="ARBA00022989"/>
    </source>
</evidence>
<evidence type="ECO:0000256" key="6">
    <source>
        <dbReference type="ARBA" id="ARBA00023170"/>
    </source>
</evidence>
<evidence type="ECO:0000256" key="5">
    <source>
        <dbReference type="ARBA" id="ARBA00023136"/>
    </source>
</evidence>
<sequence>MESSSNTSLKLNSSLPSFPLPDEECLDKTFMLCITVFVLITSLAGNSLVIRFVFRNLKQRKSPDKIFLLQISFSNLLACCVSLPLHYFDVVFIGRIPLSLNVANSLCFIKLFLLFFCLQVGHVTLSVLCYDRYEAITKFPQQRLLTYGIAKQASCGIIVCIFVIYFSSMISYVIDFHSGNTICEGLQIRSMGQQGNAAHVSNIALIVVTVILISTANTICFWNLFLVDRKLRHHKDSVRSTLGDQSMVKEVRLVYSAVSFVITYSIVWIPFGVFRSLRNIFPSSTSIRCYYITAFTCSYMVFSLIPLLYIITDKRIQNPISKFSRKNRVAPDENSTRDTKGPKLTDEKGT</sequence>
<feature type="transmembrane region" description="Helical" evidence="9">
    <location>
        <begin position="253"/>
        <end position="271"/>
    </location>
</feature>
<reference evidence="12" key="1">
    <citation type="submission" date="2025-08" db="UniProtKB">
        <authorList>
            <consortium name="RefSeq"/>
        </authorList>
    </citation>
    <scope>IDENTIFICATION</scope>
    <source>
        <tissue evidence="12">Tentacle</tissue>
    </source>
</reference>
<keyword evidence="2 9" id="KW-0812">Transmembrane</keyword>
<dbReference type="InterPro" id="IPR017452">
    <property type="entry name" value="GPCR_Rhodpsn_7TM"/>
</dbReference>
<keyword evidence="6" id="KW-0675">Receptor</keyword>
<evidence type="ECO:0000256" key="7">
    <source>
        <dbReference type="ARBA" id="ARBA00023224"/>
    </source>
</evidence>
<feature type="transmembrane region" description="Helical" evidence="9">
    <location>
        <begin position="108"/>
        <end position="133"/>
    </location>
</feature>
<comment type="subcellular location">
    <subcellularLocation>
        <location evidence="1">Membrane</location>
        <topology evidence="1">Multi-pass membrane protein</topology>
    </subcellularLocation>
</comment>
<evidence type="ECO:0000259" key="10">
    <source>
        <dbReference type="PROSITE" id="PS50262"/>
    </source>
</evidence>
<keyword evidence="5 9" id="KW-0472">Membrane</keyword>
<dbReference type="InParanoid" id="A0A6P8I4Z7"/>
<evidence type="ECO:0000313" key="11">
    <source>
        <dbReference type="Proteomes" id="UP000515163"/>
    </source>
</evidence>
<dbReference type="PANTHER" id="PTHR45695:SF9">
    <property type="entry name" value="LEUCOKININ RECEPTOR"/>
    <property type="match status" value="1"/>
</dbReference>
<dbReference type="SUPFAM" id="SSF81321">
    <property type="entry name" value="Family A G protein-coupled receptor-like"/>
    <property type="match status" value="1"/>
</dbReference>
<protein>
    <submittedName>
        <fullName evidence="12">Uncharacterized protein LOC116296017</fullName>
    </submittedName>
</protein>
<dbReference type="Proteomes" id="UP000515163">
    <property type="component" value="Unplaced"/>
</dbReference>
<feature type="transmembrane region" description="Helical" evidence="9">
    <location>
        <begin position="291"/>
        <end position="312"/>
    </location>
</feature>
<feature type="domain" description="G-protein coupled receptors family 1 profile" evidence="10">
    <location>
        <begin position="45"/>
        <end position="309"/>
    </location>
</feature>
<gene>
    <name evidence="12" type="primary">LOC116296017</name>
</gene>
<dbReference type="InterPro" id="IPR000276">
    <property type="entry name" value="GPCR_Rhodpsn"/>
</dbReference>
<dbReference type="GO" id="GO:0004930">
    <property type="term" value="F:G protein-coupled receptor activity"/>
    <property type="evidence" value="ECO:0007669"/>
    <property type="project" value="UniProtKB-KW"/>
</dbReference>
<dbReference type="GeneID" id="116296017"/>
<dbReference type="OrthoDB" id="5956599at2759"/>
<dbReference type="KEGG" id="aten:116296017"/>
<dbReference type="AlphaFoldDB" id="A0A6P8I4Z7"/>
<feature type="transmembrane region" description="Helical" evidence="9">
    <location>
        <begin position="153"/>
        <end position="174"/>
    </location>
</feature>
<dbReference type="CDD" id="cd00637">
    <property type="entry name" value="7tm_classA_rhodopsin-like"/>
    <property type="match status" value="1"/>
</dbReference>
<evidence type="ECO:0000256" key="8">
    <source>
        <dbReference type="SAM" id="MobiDB-lite"/>
    </source>
</evidence>
<feature type="transmembrane region" description="Helical" evidence="9">
    <location>
        <begin position="66"/>
        <end position="88"/>
    </location>
</feature>
<name>A0A6P8I4Z7_ACTTE</name>
<dbReference type="PRINTS" id="PR00237">
    <property type="entry name" value="GPCRRHODOPSN"/>
</dbReference>
<evidence type="ECO:0000256" key="9">
    <source>
        <dbReference type="SAM" id="Phobius"/>
    </source>
</evidence>
<keyword evidence="7" id="KW-0807">Transducer</keyword>
<evidence type="ECO:0000256" key="4">
    <source>
        <dbReference type="ARBA" id="ARBA00023040"/>
    </source>
</evidence>
<dbReference type="Gene3D" id="1.20.1070.10">
    <property type="entry name" value="Rhodopsin 7-helix transmembrane proteins"/>
    <property type="match status" value="1"/>
</dbReference>
<dbReference type="Pfam" id="PF00001">
    <property type="entry name" value="7tm_1"/>
    <property type="match status" value="1"/>
</dbReference>
<feature type="transmembrane region" description="Helical" evidence="9">
    <location>
        <begin position="29"/>
        <end position="54"/>
    </location>
</feature>
<keyword evidence="4" id="KW-0297">G-protein coupled receptor</keyword>
<evidence type="ECO:0000256" key="2">
    <source>
        <dbReference type="ARBA" id="ARBA00022692"/>
    </source>
</evidence>